<accession>A0A9N9LEX9</accession>
<dbReference type="InterPro" id="IPR051604">
    <property type="entry name" value="Ergot_Alk_Oxidoreductase"/>
</dbReference>
<dbReference type="PANTHER" id="PTHR43162">
    <property type="match status" value="1"/>
</dbReference>
<dbReference type="SUPFAM" id="SSF51735">
    <property type="entry name" value="NAD(P)-binding Rossmann-fold domains"/>
    <property type="match status" value="1"/>
</dbReference>
<protein>
    <recommendedName>
        <fullName evidence="3">NAD(P)-binding protein</fullName>
    </recommendedName>
</protein>
<dbReference type="Gene3D" id="3.40.50.720">
    <property type="entry name" value="NAD(P)-binding Rossmann-like Domain"/>
    <property type="match status" value="1"/>
</dbReference>
<comment type="caution">
    <text evidence="1">The sequence shown here is derived from an EMBL/GenBank/DDBJ whole genome shotgun (WGS) entry which is preliminary data.</text>
</comment>
<evidence type="ECO:0000313" key="1">
    <source>
        <dbReference type="EMBL" id="CAG8972833.1"/>
    </source>
</evidence>
<dbReference type="PANTHER" id="PTHR43162:SF1">
    <property type="entry name" value="PRESTALK A DIFFERENTIATION PROTEIN A"/>
    <property type="match status" value="1"/>
</dbReference>
<dbReference type="OrthoDB" id="419598at2759"/>
<name>A0A9N9LEX9_9HELO</name>
<keyword evidence="2" id="KW-1185">Reference proteome</keyword>
<proteinExistence type="predicted"/>
<sequence length="275" mass="30109">MAILLTGGTGKTTSQITKLCLSTKTPFLLATRKGPSPSLSEIPHVVKFDWTDPSTFQNCFDYIPSTTTTPSSSASDNDEVLKIQAIYLIAPEITDPVQVMGPFIELARQNGVKKFVSLTGSSAERGDNFLTWHHNTSIKQESKIYSACGTGKIPFVSTQNIAKMAFHILTTDNPSIPFLSSYRFLGPELLSFDDIAQMLSNKLGKEISHIQISEEESREKFLGMGMPAQIAGFLAGIEGATARGSEEFEGGDFERVMDVRPESFGEWVERVRGGL</sequence>
<dbReference type="Proteomes" id="UP000701801">
    <property type="component" value="Unassembled WGS sequence"/>
</dbReference>
<dbReference type="InterPro" id="IPR036291">
    <property type="entry name" value="NAD(P)-bd_dom_sf"/>
</dbReference>
<dbReference type="Gene3D" id="3.90.25.10">
    <property type="entry name" value="UDP-galactose 4-epimerase, domain 1"/>
    <property type="match status" value="1"/>
</dbReference>
<reference evidence="1" key="1">
    <citation type="submission" date="2021-07" db="EMBL/GenBank/DDBJ databases">
        <authorList>
            <person name="Durling M."/>
        </authorList>
    </citation>
    <scope>NUCLEOTIDE SEQUENCE</scope>
</reference>
<evidence type="ECO:0008006" key="3">
    <source>
        <dbReference type="Google" id="ProtNLM"/>
    </source>
</evidence>
<organism evidence="1 2">
    <name type="scientific">Hymenoscyphus albidus</name>
    <dbReference type="NCBI Taxonomy" id="595503"/>
    <lineage>
        <taxon>Eukaryota</taxon>
        <taxon>Fungi</taxon>
        <taxon>Dikarya</taxon>
        <taxon>Ascomycota</taxon>
        <taxon>Pezizomycotina</taxon>
        <taxon>Leotiomycetes</taxon>
        <taxon>Helotiales</taxon>
        <taxon>Helotiaceae</taxon>
        <taxon>Hymenoscyphus</taxon>
    </lineage>
</organism>
<dbReference type="EMBL" id="CAJVRM010000057">
    <property type="protein sequence ID" value="CAG8972833.1"/>
    <property type="molecule type" value="Genomic_DNA"/>
</dbReference>
<gene>
    <name evidence="1" type="ORF">HYALB_00001252</name>
</gene>
<dbReference type="AlphaFoldDB" id="A0A9N9LEX9"/>
<evidence type="ECO:0000313" key="2">
    <source>
        <dbReference type="Proteomes" id="UP000701801"/>
    </source>
</evidence>